<feature type="domain" description="AB hydrolase-1" evidence="2">
    <location>
        <begin position="22"/>
        <end position="241"/>
    </location>
</feature>
<feature type="transmembrane region" description="Helical" evidence="1">
    <location>
        <begin position="133"/>
        <end position="153"/>
    </location>
</feature>
<evidence type="ECO:0000256" key="1">
    <source>
        <dbReference type="SAM" id="Phobius"/>
    </source>
</evidence>
<evidence type="ECO:0000313" key="3">
    <source>
        <dbReference type="EMBL" id="OGZ62065.1"/>
    </source>
</evidence>
<keyword evidence="1" id="KW-1133">Transmembrane helix</keyword>
<dbReference type="EMBL" id="MHOK01000009">
    <property type="protein sequence ID" value="OGZ62065.1"/>
    <property type="molecule type" value="Genomic_DNA"/>
</dbReference>
<dbReference type="SUPFAM" id="SSF53474">
    <property type="entry name" value="alpha/beta-Hydrolases"/>
    <property type="match status" value="1"/>
</dbReference>
<sequence length="258" mass="29490">MDNTVQIQGLPVFYRDKGQGAPILILHGWDSKSDTWVKVQGNLVNAGFRVIIPDLPGFGQTPQPPRVWSLKDYCEFIHEFTHKLNVSKFTLAGHSFGGRISLAYCVRYPEDLDKLVLIATAGIKRYKQWKVKIFLFLAKIGNVIFSVPILKYFKSMTRKVAYKLTGGHDYEKASPRMRGIMKNILNEDLRAFLPQITIPTLILWGNKDKMTPVKDARILNTEVKNSHLYIFPNQPHALQLTMPEELASRMADFLKIET</sequence>
<dbReference type="InterPro" id="IPR000073">
    <property type="entry name" value="AB_hydrolase_1"/>
</dbReference>
<dbReference type="PANTHER" id="PTHR43798">
    <property type="entry name" value="MONOACYLGLYCEROL LIPASE"/>
    <property type="match status" value="1"/>
</dbReference>
<name>A0A1G2HHV2_9BACT</name>
<evidence type="ECO:0000259" key="2">
    <source>
        <dbReference type="Pfam" id="PF00561"/>
    </source>
</evidence>
<protein>
    <recommendedName>
        <fullName evidence="2">AB hydrolase-1 domain-containing protein</fullName>
    </recommendedName>
</protein>
<gene>
    <name evidence="3" type="ORF">A3F94_02435</name>
</gene>
<dbReference type="AlphaFoldDB" id="A0A1G2HHV2"/>
<dbReference type="Gene3D" id="3.40.50.1820">
    <property type="entry name" value="alpha/beta hydrolase"/>
    <property type="match status" value="1"/>
</dbReference>
<dbReference type="PANTHER" id="PTHR43798:SF33">
    <property type="entry name" value="HYDROLASE, PUTATIVE (AFU_ORTHOLOGUE AFUA_2G14860)-RELATED"/>
    <property type="match status" value="1"/>
</dbReference>
<dbReference type="InterPro" id="IPR050266">
    <property type="entry name" value="AB_hydrolase_sf"/>
</dbReference>
<dbReference type="InterPro" id="IPR029058">
    <property type="entry name" value="AB_hydrolase_fold"/>
</dbReference>
<dbReference type="STRING" id="1802165.A3F94_02435"/>
<accession>A0A1G2HHV2</accession>
<dbReference type="Pfam" id="PF00561">
    <property type="entry name" value="Abhydrolase_1"/>
    <property type="match status" value="1"/>
</dbReference>
<dbReference type="Proteomes" id="UP000176770">
    <property type="component" value="Unassembled WGS sequence"/>
</dbReference>
<keyword evidence="1" id="KW-0472">Membrane</keyword>
<comment type="caution">
    <text evidence="3">The sequence shown here is derived from an EMBL/GenBank/DDBJ whole genome shotgun (WGS) entry which is preliminary data.</text>
</comment>
<proteinExistence type="predicted"/>
<evidence type="ECO:0000313" key="4">
    <source>
        <dbReference type="Proteomes" id="UP000176770"/>
    </source>
</evidence>
<dbReference type="PRINTS" id="PR00111">
    <property type="entry name" value="ABHYDROLASE"/>
</dbReference>
<reference evidence="3 4" key="1">
    <citation type="journal article" date="2016" name="Nat. Commun.">
        <title>Thousands of microbial genomes shed light on interconnected biogeochemical processes in an aquifer system.</title>
        <authorList>
            <person name="Anantharaman K."/>
            <person name="Brown C.T."/>
            <person name="Hug L.A."/>
            <person name="Sharon I."/>
            <person name="Castelle C.J."/>
            <person name="Probst A.J."/>
            <person name="Thomas B.C."/>
            <person name="Singh A."/>
            <person name="Wilkins M.J."/>
            <person name="Karaoz U."/>
            <person name="Brodie E.L."/>
            <person name="Williams K.H."/>
            <person name="Hubbard S.S."/>
            <person name="Banfield J.F."/>
        </authorList>
    </citation>
    <scope>NUCLEOTIDE SEQUENCE [LARGE SCALE GENOMIC DNA]</scope>
</reference>
<dbReference type="GO" id="GO:0016020">
    <property type="term" value="C:membrane"/>
    <property type="evidence" value="ECO:0007669"/>
    <property type="project" value="TreeGrafter"/>
</dbReference>
<keyword evidence="1" id="KW-0812">Transmembrane</keyword>
<organism evidence="3 4">
    <name type="scientific">Candidatus Spechtbacteria bacterium RIFCSPLOWO2_12_FULL_38_22</name>
    <dbReference type="NCBI Taxonomy" id="1802165"/>
    <lineage>
        <taxon>Bacteria</taxon>
        <taxon>Candidatus Spechtiibacteriota</taxon>
    </lineage>
</organism>